<name>A0A1Y1IUD4_KLENI</name>
<gene>
    <name evidence="2" type="ORF">KFL_009670020</name>
</gene>
<sequence>MDPTAADKTFEEAVESFKLEGDDDTETLEDLGFTFAAPPETAPLLEPSSETEEASPSDFPRERGVLFGDPKNLEFLPLLAVEVDSNEGEQYVSTRPTVTEIMAGKDASHGWNPVVAFSRMDMAQQVLLADSSVRIEAAWYADPVADDVKYKTASASGGLVSPWGVLTNSHAVLDRGDCTKHSETVSALQIACYIQGVSGTKARPGFFASAQARRVLEASEELKQVDQVKYAKAKVSKEASADALLQAADDARTHYGTAGLALPHTHDPVTGEYYTNLNVMDPDLALLTHSTTGPAKVPLGARLVTVTRLDPTPKNSPFMLPSLLFDPELMARRGYSLSAKPALPIVFAGSPGTSLLRASETPEDFCPEYLKISQEKYMKSPQEAAVLLKQSAQAAFSHVHGVAFSVAVVALHKKKLVLNDTYVGHSGLTNAGFSGAKGTDPYAPLGTFQYVHCGPAELHYVRKYVEWADMERERFGYDATTQRVIPPPYNVAIPSHSPRFAVTVVAHLIRVLNPSGAFWTHPKFPWATSALPSFRRLVQYHLPVLVHLKDLGPNWKKWLELVVRDRHVPPQLQMLDDNQADPSSPDREDFKALVRGKLSEQIAAYLGRDVVDWRRMAAQTRLRVVIAEFAELFTEKDDEDNYRRLPYDLRSWPWALPDGFELRKWEDVLWLFRRLRLERDSIRNYLPDDLLATRDKQCVPPDDDEQAKPAGTSSPQNNNT</sequence>
<dbReference type="EMBL" id="DF237916">
    <property type="protein sequence ID" value="GAQ92287.1"/>
    <property type="molecule type" value="Genomic_DNA"/>
</dbReference>
<organism evidence="2 3">
    <name type="scientific">Klebsormidium nitens</name>
    <name type="common">Green alga</name>
    <name type="synonym">Ulothrix nitens</name>
    <dbReference type="NCBI Taxonomy" id="105231"/>
    <lineage>
        <taxon>Eukaryota</taxon>
        <taxon>Viridiplantae</taxon>
        <taxon>Streptophyta</taxon>
        <taxon>Klebsormidiophyceae</taxon>
        <taxon>Klebsormidiales</taxon>
        <taxon>Klebsormidiaceae</taxon>
        <taxon>Klebsormidium</taxon>
    </lineage>
</organism>
<evidence type="ECO:0000313" key="2">
    <source>
        <dbReference type="EMBL" id="GAQ92287.1"/>
    </source>
</evidence>
<accession>A0A1Y1IUD4</accession>
<reference evidence="2 3" key="1">
    <citation type="journal article" date="2014" name="Nat. Commun.">
        <title>Klebsormidium flaccidum genome reveals primary factors for plant terrestrial adaptation.</title>
        <authorList>
            <person name="Hori K."/>
            <person name="Maruyama F."/>
            <person name="Fujisawa T."/>
            <person name="Togashi T."/>
            <person name="Yamamoto N."/>
            <person name="Seo M."/>
            <person name="Sato S."/>
            <person name="Yamada T."/>
            <person name="Mori H."/>
            <person name="Tajima N."/>
            <person name="Moriyama T."/>
            <person name="Ikeuchi M."/>
            <person name="Watanabe M."/>
            <person name="Wada H."/>
            <person name="Kobayashi K."/>
            <person name="Saito M."/>
            <person name="Masuda T."/>
            <person name="Sasaki-Sekimoto Y."/>
            <person name="Mashiguchi K."/>
            <person name="Awai K."/>
            <person name="Shimojima M."/>
            <person name="Masuda S."/>
            <person name="Iwai M."/>
            <person name="Nobusawa T."/>
            <person name="Narise T."/>
            <person name="Kondo S."/>
            <person name="Saito H."/>
            <person name="Sato R."/>
            <person name="Murakawa M."/>
            <person name="Ihara Y."/>
            <person name="Oshima-Yamada Y."/>
            <person name="Ohtaka K."/>
            <person name="Satoh M."/>
            <person name="Sonobe K."/>
            <person name="Ishii M."/>
            <person name="Ohtani R."/>
            <person name="Kanamori-Sato M."/>
            <person name="Honoki R."/>
            <person name="Miyazaki D."/>
            <person name="Mochizuki H."/>
            <person name="Umetsu J."/>
            <person name="Higashi K."/>
            <person name="Shibata D."/>
            <person name="Kamiya Y."/>
            <person name="Sato N."/>
            <person name="Nakamura Y."/>
            <person name="Tabata S."/>
            <person name="Ida S."/>
            <person name="Kurokawa K."/>
            <person name="Ohta H."/>
        </authorList>
    </citation>
    <scope>NUCLEOTIDE SEQUENCE [LARGE SCALE GENOMIC DNA]</scope>
    <source>
        <strain evidence="2 3">NIES-2285</strain>
    </source>
</reference>
<evidence type="ECO:0000256" key="1">
    <source>
        <dbReference type="SAM" id="MobiDB-lite"/>
    </source>
</evidence>
<dbReference type="AlphaFoldDB" id="A0A1Y1IUD4"/>
<feature type="compositionally biased region" description="Low complexity" evidence="1">
    <location>
        <begin position="37"/>
        <end position="48"/>
    </location>
</feature>
<feature type="region of interest" description="Disordered" evidence="1">
    <location>
        <begin position="37"/>
        <end position="63"/>
    </location>
</feature>
<keyword evidence="3" id="KW-1185">Reference proteome</keyword>
<evidence type="ECO:0000313" key="3">
    <source>
        <dbReference type="Proteomes" id="UP000054558"/>
    </source>
</evidence>
<protein>
    <submittedName>
        <fullName evidence="2">Uncharacterized protein</fullName>
    </submittedName>
</protein>
<feature type="compositionally biased region" description="Polar residues" evidence="1">
    <location>
        <begin position="711"/>
        <end position="720"/>
    </location>
</feature>
<dbReference type="Proteomes" id="UP000054558">
    <property type="component" value="Unassembled WGS sequence"/>
</dbReference>
<feature type="region of interest" description="Disordered" evidence="1">
    <location>
        <begin position="694"/>
        <end position="720"/>
    </location>
</feature>
<proteinExistence type="predicted"/>